<dbReference type="Pfam" id="PF14659">
    <property type="entry name" value="Phage_int_SAM_3"/>
    <property type="match status" value="1"/>
</dbReference>
<dbReference type="Gene3D" id="1.10.443.10">
    <property type="entry name" value="Intergrase catalytic core"/>
    <property type="match status" value="1"/>
</dbReference>
<evidence type="ECO:0000256" key="2">
    <source>
        <dbReference type="ARBA" id="ARBA00008857"/>
    </source>
</evidence>
<dbReference type="RefSeq" id="WP_091976242.1">
    <property type="nucleotide sequence ID" value="NZ_FODF01000045.1"/>
</dbReference>
<dbReference type="GO" id="GO:0015074">
    <property type="term" value="P:DNA integration"/>
    <property type="evidence" value="ECO:0007669"/>
    <property type="project" value="UniProtKB-KW"/>
</dbReference>
<dbReference type="GO" id="GO:0006310">
    <property type="term" value="P:DNA recombination"/>
    <property type="evidence" value="ECO:0007669"/>
    <property type="project" value="UniProtKB-KW"/>
</dbReference>
<dbReference type="PANTHER" id="PTHR30349:SF64">
    <property type="entry name" value="PROPHAGE INTEGRASE INTD-RELATED"/>
    <property type="match status" value="1"/>
</dbReference>
<keyword evidence="10" id="KW-1185">Reference proteome</keyword>
<evidence type="ECO:0000256" key="5">
    <source>
        <dbReference type="ARBA" id="ARBA00023172"/>
    </source>
</evidence>
<organism evidence="9 10">
    <name type="scientific">Peptostreptococcus russellii</name>
    <dbReference type="NCBI Taxonomy" id="215200"/>
    <lineage>
        <taxon>Bacteria</taxon>
        <taxon>Bacillati</taxon>
        <taxon>Bacillota</taxon>
        <taxon>Clostridia</taxon>
        <taxon>Peptostreptococcales</taxon>
        <taxon>Peptostreptococcaceae</taxon>
        <taxon>Peptostreptococcus</taxon>
    </lineage>
</organism>
<dbReference type="SUPFAM" id="SSF56349">
    <property type="entry name" value="DNA breaking-rejoining enzymes"/>
    <property type="match status" value="1"/>
</dbReference>
<dbReference type="InterPro" id="IPR011010">
    <property type="entry name" value="DNA_brk_join_enz"/>
</dbReference>
<evidence type="ECO:0000256" key="4">
    <source>
        <dbReference type="ARBA" id="ARBA00023125"/>
    </source>
</evidence>
<dbReference type="InterPro" id="IPR004107">
    <property type="entry name" value="Integrase_SAM-like_N"/>
</dbReference>
<accession>A0A1H8KU49</accession>
<evidence type="ECO:0000259" key="8">
    <source>
        <dbReference type="PROSITE" id="PS51900"/>
    </source>
</evidence>
<gene>
    <name evidence="9" type="ORF">SAMN05216454_1451</name>
</gene>
<dbReference type="Pfam" id="PF14657">
    <property type="entry name" value="Arm-DNA-bind_4"/>
    <property type="match status" value="1"/>
</dbReference>
<dbReference type="InterPro" id="IPR028259">
    <property type="entry name" value="AP2-like_int_N"/>
</dbReference>
<dbReference type="OrthoDB" id="9785687at2"/>
<dbReference type="InterPro" id="IPR002104">
    <property type="entry name" value="Integrase_catalytic"/>
</dbReference>
<dbReference type="PROSITE" id="PS51900">
    <property type="entry name" value="CB"/>
    <property type="match status" value="1"/>
</dbReference>
<comment type="similarity">
    <text evidence="2">Belongs to the 'phage' integrase family.</text>
</comment>
<dbReference type="Gene3D" id="1.10.150.130">
    <property type="match status" value="1"/>
</dbReference>
<dbReference type="EMBL" id="FODF01000045">
    <property type="protein sequence ID" value="SEN96341.1"/>
    <property type="molecule type" value="Genomic_DNA"/>
</dbReference>
<dbReference type="Proteomes" id="UP000199512">
    <property type="component" value="Unassembled WGS sequence"/>
</dbReference>
<keyword evidence="5" id="KW-0233">DNA recombination</keyword>
<dbReference type="PANTHER" id="PTHR30349">
    <property type="entry name" value="PHAGE INTEGRASE-RELATED"/>
    <property type="match status" value="1"/>
</dbReference>
<dbReference type="CDD" id="cd01189">
    <property type="entry name" value="INT_ICEBs1_C_like"/>
    <property type="match status" value="1"/>
</dbReference>
<comment type="function">
    <text evidence="1">Site-specific tyrosine recombinase, which acts by catalyzing the cutting and rejoining of the recombining DNA molecules.</text>
</comment>
<evidence type="ECO:0000256" key="3">
    <source>
        <dbReference type="ARBA" id="ARBA00022908"/>
    </source>
</evidence>
<sequence length="402" mass="46523">MAKLMITRRGSKWQYRFYVGKVDGKQKFISKSGFPTQKEAQSAGTEALYEFESKGVRLKNTNISVSDFCDLWIENQAVFNYKRNTINNYIRIIESRIKPVLGFYKLTDINTLAIQNFINDIKKEGLGKNRTSEILKVLSVMLNYAVDIKYIKTNPCKDVKLPKFSSPENKRYIITKSDINKILYRFKDSRFYIPILIGYYTGFRIGEVFGLTWEDVDFENKTLTVNKALSVEDGGRVFIDTPKTEKSNRTIKVSDFLIQELKKEEIKQKENKLFYGEYYFLQYVDEKQDAASNIVKNIISIQANIPIDKPKINFICIDENGSLTTQNSFKYASRVIRKDMGIKFNFHSLRHTHATKLIEAGANIKEVQLRLGHSSIKTTLDVYTKHTDEAEAELVNLFDNIL</sequence>
<feature type="domain" description="Tyr recombinase" evidence="7">
    <location>
        <begin position="160"/>
        <end position="399"/>
    </location>
</feature>
<evidence type="ECO:0000313" key="10">
    <source>
        <dbReference type="Proteomes" id="UP000199512"/>
    </source>
</evidence>
<dbReference type="InterPro" id="IPR013762">
    <property type="entry name" value="Integrase-like_cat_sf"/>
</dbReference>
<evidence type="ECO:0000313" key="9">
    <source>
        <dbReference type="EMBL" id="SEN96341.1"/>
    </source>
</evidence>
<dbReference type="InterPro" id="IPR050090">
    <property type="entry name" value="Tyrosine_recombinase_XerCD"/>
</dbReference>
<name>A0A1H8KU49_9FIRM</name>
<keyword evidence="4 6" id="KW-0238">DNA-binding</keyword>
<evidence type="ECO:0000256" key="1">
    <source>
        <dbReference type="ARBA" id="ARBA00003283"/>
    </source>
</evidence>
<reference evidence="9 10" key="1">
    <citation type="submission" date="2016-10" db="EMBL/GenBank/DDBJ databases">
        <authorList>
            <person name="de Groot N.N."/>
        </authorList>
    </citation>
    <scope>NUCLEOTIDE SEQUENCE [LARGE SCALE GENOMIC DNA]</scope>
    <source>
        <strain evidence="9 10">Calf135</strain>
    </source>
</reference>
<dbReference type="PROSITE" id="PS51898">
    <property type="entry name" value="TYR_RECOMBINASE"/>
    <property type="match status" value="1"/>
</dbReference>
<dbReference type="InterPro" id="IPR010998">
    <property type="entry name" value="Integrase_recombinase_N"/>
</dbReference>
<dbReference type="InterPro" id="IPR044068">
    <property type="entry name" value="CB"/>
</dbReference>
<keyword evidence="3" id="KW-0229">DNA integration</keyword>
<dbReference type="Pfam" id="PF00589">
    <property type="entry name" value="Phage_integrase"/>
    <property type="match status" value="1"/>
</dbReference>
<dbReference type="AlphaFoldDB" id="A0A1H8KU49"/>
<proteinExistence type="inferred from homology"/>
<evidence type="ECO:0000259" key="7">
    <source>
        <dbReference type="PROSITE" id="PS51898"/>
    </source>
</evidence>
<dbReference type="GO" id="GO:0003677">
    <property type="term" value="F:DNA binding"/>
    <property type="evidence" value="ECO:0007669"/>
    <property type="project" value="UniProtKB-UniRule"/>
</dbReference>
<evidence type="ECO:0000256" key="6">
    <source>
        <dbReference type="PROSITE-ProRule" id="PRU01248"/>
    </source>
</evidence>
<feature type="domain" description="Core-binding (CB)" evidence="8">
    <location>
        <begin position="63"/>
        <end position="146"/>
    </location>
</feature>
<protein>
    <submittedName>
        <fullName evidence="9">Site-specific recombinase XerD</fullName>
    </submittedName>
</protein>
<dbReference type="STRING" id="215200.SAMN05216454_1451"/>